<keyword evidence="3" id="KW-1185">Reference proteome</keyword>
<dbReference type="Proteomes" id="UP001603857">
    <property type="component" value="Unassembled WGS sequence"/>
</dbReference>
<accession>A0ABD1MYX1</accession>
<proteinExistence type="predicted"/>
<evidence type="ECO:0000313" key="2">
    <source>
        <dbReference type="EMBL" id="KAL2341036.1"/>
    </source>
</evidence>
<feature type="compositionally biased region" description="Basic and acidic residues" evidence="1">
    <location>
        <begin position="91"/>
        <end position="104"/>
    </location>
</feature>
<dbReference type="AlphaFoldDB" id="A0ABD1MYX1"/>
<gene>
    <name evidence="2" type="ORF">Fmac_008976</name>
</gene>
<feature type="compositionally biased region" description="Pro residues" evidence="1">
    <location>
        <begin position="34"/>
        <end position="48"/>
    </location>
</feature>
<feature type="compositionally biased region" description="Acidic residues" evidence="1">
    <location>
        <begin position="68"/>
        <end position="90"/>
    </location>
</feature>
<evidence type="ECO:0000313" key="3">
    <source>
        <dbReference type="Proteomes" id="UP001603857"/>
    </source>
</evidence>
<evidence type="ECO:0000256" key="1">
    <source>
        <dbReference type="SAM" id="MobiDB-lite"/>
    </source>
</evidence>
<sequence length="226" mass="26114">MAKKRKLRTSHPDPAKPIEPTQEDQETAELHHPQPQPPQQQQPEPTPQDPNAVSLDEPVQEEQHQQQDPEEEVEDEDEEDDLQNPETLEEDQPHTLEAANHDAEANDAEEEEENEDPNLGFREVRRDRGLQGRHRQGLRQIERLRLYLVQAQIMDVPLPLDKLALDLIHNKPLQWKQKQVELQVLGAVYIILHQTGGIMMVVGHRGTSIWMAYLILRKTSTLSHQQ</sequence>
<organism evidence="2 3">
    <name type="scientific">Flemingia macrophylla</name>
    <dbReference type="NCBI Taxonomy" id="520843"/>
    <lineage>
        <taxon>Eukaryota</taxon>
        <taxon>Viridiplantae</taxon>
        <taxon>Streptophyta</taxon>
        <taxon>Embryophyta</taxon>
        <taxon>Tracheophyta</taxon>
        <taxon>Spermatophyta</taxon>
        <taxon>Magnoliopsida</taxon>
        <taxon>eudicotyledons</taxon>
        <taxon>Gunneridae</taxon>
        <taxon>Pentapetalae</taxon>
        <taxon>rosids</taxon>
        <taxon>fabids</taxon>
        <taxon>Fabales</taxon>
        <taxon>Fabaceae</taxon>
        <taxon>Papilionoideae</taxon>
        <taxon>50 kb inversion clade</taxon>
        <taxon>NPAAA clade</taxon>
        <taxon>indigoferoid/millettioid clade</taxon>
        <taxon>Phaseoleae</taxon>
        <taxon>Flemingia</taxon>
    </lineage>
</organism>
<feature type="compositionally biased region" description="Acidic residues" evidence="1">
    <location>
        <begin position="105"/>
        <end position="116"/>
    </location>
</feature>
<dbReference type="EMBL" id="JBGMDY010000003">
    <property type="protein sequence ID" value="KAL2341036.1"/>
    <property type="molecule type" value="Genomic_DNA"/>
</dbReference>
<name>A0ABD1MYX1_9FABA</name>
<comment type="caution">
    <text evidence="2">The sequence shown here is derived from an EMBL/GenBank/DDBJ whole genome shotgun (WGS) entry which is preliminary data.</text>
</comment>
<protein>
    <submittedName>
        <fullName evidence="2">Uncharacterized protein</fullName>
    </submittedName>
</protein>
<reference evidence="2 3" key="1">
    <citation type="submission" date="2024-08" db="EMBL/GenBank/DDBJ databases">
        <title>Insights into the chromosomal genome structure of Flemingia macrophylla.</title>
        <authorList>
            <person name="Ding Y."/>
            <person name="Zhao Y."/>
            <person name="Bi W."/>
            <person name="Wu M."/>
            <person name="Zhao G."/>
            <person name="Gong Y."/>
            <person name="Li W."/>
            <person name="Zhang P."/>
        </authorList>
    </citation>
    <scope>NUCLEOTIDE SEQUENCE [LARGE SCALE GENOMIC DNA]</scope>
    <source>
        <strain evidence="2">DYQJB</strain>
        <tissue evidence="2">Leaf</tissue>
    </source>
</reference>
<feature type="region of interest" description="Disordered" evidence="1">
    <location>
        <begin position="1"/>
        <end position="135"/>
    </location>
</feature>